<feature type="transmembrane region" description="Helical" evidence="17">
    <location>
        <begin position="266"/>
        <end position="289"/>
    </location>
</feature>
<dbReference type="EMBL" id="GISG01216020">
    <property type="protein sequence ID" value="MBA4662483.1"/>
    <property type="molecule type" value="Transcribed_RNA"/>
</dbReference>
<dbReference type="GO" id="GO:0016024">
    <property type="term" value="P:CDP-diacylglycerol biosynthetic process"/>
    <property type="evidence" value="ECO:0007669"/>
    <property type="project" value="UniProtKB-UniPathway"/>
</dbReference>
<evidence type="ECO:0000256" key="14">
    <source>
        <dbReference type="ARBA" id="ARBA00023209"/>
    </source>
</evidence>
<evidence type="ECO:0000256" key="6">
    <source>
        <dbReference type="ARBA" id="ARBA00012487"/>
    </source>
</evidence>
<evidence type="ECO:0000313" key="18">
    <source>
        <dbReference type="EMBL" id="MBA4662483.1"/>
    </source>
</evidence>
<feature type="transmembrane region" description="Helical" evidence="17">
    <location>
        <begin position="188"/>
        <end position="209"/>
    </location>
</feature>
<dbReference type="PROSITE" id="PS01315">
    <property type="entry name" value="CDS"/>
    <property type="match status" value="1"/>
</dbReference>
<reference evidence="18" key="2">
    <citation type="submission" date="2020-07" db="EMBL/GenBank/DDBJ databases">
        <authorList>
            <person name="Vera ALvarez R."/>
            <person name="Arias-Moreno D.M."/>
            <person name="Jimenez-Jacinto V."/>
            <person name="Jimenez-Bremont J.F."/>
            <person name="Swaminathan K."/>
            <person name="Moose S.P."/>
            <person name="Guerrero-Gonzalez M.L."/>
            <person name="Marino-Ramirez L."/>
            <person name="Landsman D."/>
            <person name="Rodriguez-Kessler M."/>
            <person name="Delgado-Sanchez P."/>
        </authorList>
    </citation>
    <scope>NUCLEOTIDE SEQUENCE</scope>
    <source>
        <tissue evidence="18">Cladode</tissue>
    </source>
</reference>
<evidence type="ECO:0000256" key="11">
    <source>
        <dbReference type="ARBA" id="ARBA00022989"/>
    </source>
</evidence>
<keyword evidence="7" id="KW-0444">Lipid biosynthesis</keyword>
<comment type="catalytic activity">
    <reaction evidence="1 16">
        <text>a 1,2-diacyl-sn-glycero-3-phosphate + CTP + H(+) = a CDP-1,2-diacyl-sn-glycerol + diphosphate</text>
        <dbReference type="Rhea" id="RHEA:16229"/>
        <dbReference type="ChEBI" id="CHEBI:15378"/>
        <dbReference type="ChEBI" id="CHEBI:33019"/>
        <dbReference type="ChEBI" id="CHEBI:37563"/>
        <dbReference type="ChEBI" id="CHEBI:58332"/>
        <dbReference type="ChEBI" id="CHEBI:58608"/>
        <dbReference type="EC" id="2.7.7.41"/>
    </reaction>
</comment>
<dbReference type="UniPathway" id="UPA00557">
    <property type="reaction ID" value="UER00614"/>
</dbReference>
<sequence>MPLQAGMHRCNLATLSRAPLCPCSRSPYFAKRVKLTLSSRKVDINLVDGISRGIYWVPRCILDNHRVIMAVAQAEPGNLDEGTTKEEAEELVDLVKEEDIHSEGKHKASQLKKRVLSGVVIGVTVGGVVLAGRWVFTVAVAAAAFTAAREYFELVRSRGIAAGMTPPPRYVSRVCSVICALMPIGTLYFGHIDISVTSAAFIVATALLLQRGNPRFSQLSSTMFGLFYCGYLPCFWVMLRCGLSAPVTSTEIGRLWPILLGGQTHWTVGLVATLLSISSIIAADTYAFLGGKAIGRTPLINVSPKKTWEGALVGLAGCIATSVVLSKVFSWPKSLLCAVALGFLIFFGSLFGDLTESLIKRDAGVKDSGSLIPGHGGILDRVDSYIFTGALAYSFVKTIVPLYGV</sequence>
<keyword evidence="9 16" id="KW-0812">Transmembrane</keyword>
<dbReference type="PANTHER" id="PTHR47101:SF1">
    <property type="entry name" value="PHOSPHATIDATE CYTIDYLYLTRANSFERASE 4, CHLOROPLASTIC"/>
    <property type="match status" value="1"/>
</dbReference>
<feature type="transmembrane region" description="Helical" evidence="17">
    <location>
        <begin position="115"/>
        <end position="148"/>
    </location>
</feature>
<evidence type="ECO:0000256" key="12">
    <source>
        <dbReference type="ARBA" id="ARBA00023098"/>
    </source>
</evidence>
<comment type="pathway">
    <text evidence="4">Lipid metabolism.</text>
</comment>
<keyword evidence="10 16" id="KW-0548">Nucleotidyltransferase</keyword>
<dbReference type="GO" id="GO:0016020">
    <property type="term" value="C:membrane"/>
    <property type="evidence" value="ECO:0007669"/>
    <property type="project" value="UniProtKB-SubCell"/>
</dbReference>
<protein>
    <recommendedName>
        <fullName evidence="6 16">Phosphatidate cytidylyltransferase</fullName>
        <ecNumber evidence="6 16">2.7.7.41</ecNumber>
    </recommendedName>
</protein>
<keyword evidence="8 16" id="KW-0808">Transferase</keyword>
<dbReference type="Pfam" id="PF01148">
    <property type="entry name" value="CTP_transf_1"/>
    <property type="match status" value="1"/>
</dbReference>
<reference evidence="18" key="1">
    <citation type="journal article" date="2013" name="J. Plant Res.">
        <title>Effect of fungi and light on seed germination of three Opuntia species from semiarid lands of central Mexico.</title>
        <authorList>
            <person name="Delgado-Sanchez P."/>
            <person name="Jimenez-Bremont J.F."/>
            <person name="Guerrero-Gonzalez Mde L."/>
            <person name="Flores J."/>
        </authorList>
    </citation>
    <scope>NUCLEOTIDE SEQUENCE</scope>
    <source>
        <tissue evidence="18">Cladode</tissue>
    </source>
</reference>
<evidence type="ECO:0000256" key="13">
    <source>
        <dbReference type="ARBA" id="ARBA00023136"/>
    </source>
</evidence>
<evidence type="ECO:0000256" key="10">
    <source>
        <dbReference type="ARBA" id="ARBA00022695"/>
    </source>
</evidence>
<keyword evidence="15" id="KW-1208">Phospholipid metabolism</keyword>
<dbReference type="EC" id="2.7.7.41" evidence="6 16"/>
<organism evidence="18">
    <name type="scientific">Opuntia streptacantha</name>
    <name type="common">Prickly pear cactus</name>
    <name type="synonym">Opuntia cardona</name>
    <dbReference type="NCBI Taxonomy" id="393608"/>
    <lineage>
        <taxon>Eukaryota</taxon>
        <taxon>Viridiplantae</taxon>
        <taxon>Streptophyta</taxon>
        <taxon>Embryophyta</taxon>
        <taxon>Tracheophyta</taxon>
        <taxon>Spermatophyta</taxon>
        <taxon>Magnoliopsida</taxon>
        <taxon>eudicotyledons</taxon>
        <taxon>Gunneridae</taxon>
        <taxon>Pentapetalae</taxon>
        <taxon>Caryophyllales</taxon>
        <taxon>Cactineae</taxon>
        <taxon>Cactaceae</taxon>
        <taxon>Opuntioideae</taxon>
        <taxon>Opuntia</taxon>
    </lineage>
</organism>
<feature type="transmembrane region" description="Helical" evidence="17">
    <location>
        <begin position="221"/>
        <end position="239"/>
    </location>
</feature>
<keyword evidence="14" id="KW-0594">Phospholipid biosynthesis</keyword>
<proteinExistence type="inferred from homology"/>
<evidence type="ECO:0000256" key="8">
    <source>
        <dbReference type="ARBA" id="ARBA00022679"/>
    </source>
</evidence>
<dbReference type="GO" id="GO:0004605">
    <property type="term" value="F:phosphatidate cytidylyltransferase activity"/>
    <property type="evidence" value="ECO:0007669"/>
    <property type="project" value="UniProtKB-EC"/>
</dbReference>
<evidence type="ECO:0000256" key="2">
    <source>
        <dbReference type="ARBA" id="ARBA00004141"/>
    </source>
</evidence>
<evidence type="ECO:0000256" key="3">
    <source>
        <dbReference type="ARBA" id="ARBA00005119"/>
    </source>
</evidence>
<dbReference type="AlphaFoldDB" id="A0A7C9ECZ8"/>
<keyword evidence="13 17" id="KW-0472">Membrane</keyword>
<dbReference type="PANTHER" id="PTHR47101">
    <property type="entry name" value="PHOSPHATIDATE CYTIDYLYLTRANSFERASE 5, CHLOROPLASTIC"/>
    <property type="match status" value="1"/>
</dbReference>
<evidence type="ECO:0000256" key="9">
    <source>
        <dbReference type="ARBA" id="ARBA00022692"/>
    </source>
</evidence>
<accession>A0A7C9ECZ8</accession>
<evidence type="ECO:0000256" key="4">
    <source>
        <dbReference type="ARBA" id="ARBA00005189"/>
    </source>
</evidence>
<keyword evidence="11 17" id="KW-1133">Transmembrane helix</keyword>
<evidence type="ECO:0000256" key="7">
    <source>
        <dbReference type="ARBA" id="ARBA00022516"/>
    </source>
</evidence>
<evidence type="ECO:0000256" key="5">
    <source>
        <dbReference type="ARBA" id="ARBA00010185"/>
    </source>
</evidence>
<evidence type="ECO:0000256" key="16">
    <source>
        <dbReference type="RuleBase" id="RU003938"/>
    </source>
</evidence>
<dbReference type="InterPro" id="IPR000374">
    <property type="entry name" value="PC_trans"/>
</dbReference>
<evidence type="ECO:0000256" key="15">
    <source>
        <dbReference type="ARBA" id="ARBA00023264"/>
    </source>
</evidence>
<feature type="transmembrane region" description="Helical" evidence="17">
    <location>
        <begin position="310"/>
        <end position="329"/>
    </location>
</feature>
<name>A0A7C9ECZ8_OPUST</name>
<evidence type="ECO:0000256" key="17">
    <source>
        <dbReference type="SAM" id="Phobius"/>
    </source>
</evidence>
<keyword evidence="12" id="KW-0443">Lipid metabolism</keyword>
<comment type="subcellular location">
    <subcellularLocation>
        <location evidence="2">Membrane</location>
        <topology evidence="2">Multi-pass membrane protein</topology>
    </subcellularLocation>
</comment>
<feature type="transmembrane region" description="Helical" evidence="17">
    <location>
        <begin position="335"/>
        <end position="352"/>
    </location>
</feature>
<comment type="pathway">
    <text evidence="3 16">Phospholipid metabolism; CDP-diacylglycerol biosynthesis; CDP-diacylglycerol from sn-glycerol 3-phosphate: step 3/3.</text>
</comment>
<comment type="similarity">
    <text evidence="5 16">Belongs to the CDS family.</text>
</comment>
<evidence type="ECO:0000256" key="1">
    <source>
        <dbReference type="ARBA" id="ARBA00001698"/>
    </source>
</evidence>